<sequence length="178" mass="20679">MLSKNILTKDNFLYFTLCYDKKGFYESLLLQYNRETAQARVLFQEEHVIGSLGIYENGNFYFTSMSGNIYCIGEEGEEKWKIPIGHGNADPYIICDTDRIYAANHGLYCINMEKGEIIWKNEEKRDKTACKFAINHRYIYHAGLDSSIRCINKETGKTVWEYGKNLYISSCTLIDKNI</sequence>
<protein>
    <recommendedName>
        <fullName evidence="1">Pyrrolo-quinoline quinone repeat domain-containing protein</fullName>
    </recommendedName>
</protein>
<dbReference type="AlphaFoldDB" id="A0AB73BSZ8"/>
<dbReference type="RefSeq" id="WP_035934350.1">
    <property type="nucleotide sequence ID" value="NZ_JAAC01000234.1"/>
</dbReference>
<reference evidence="2 3" key="1">
    <citation type="submission" date="2014-01" db="EMBL/GenBank/DDBJ databases">
        <title>Comparative genomics of Fusobacterium necrophorum wild isolates.</title>
        <authorList>
            <person name="Kittichotirat W."/>
            <person name="Bumgarner R.E."/>
            <person name="Lawrence P."/>
        </authorList>
    </citation>
    <scope>NUCLEOTIDE SEQUENCE [LARGE SCALE GENOMIC DNA]</scope>
    <source>
        <strain evidence="2 3">BL</strain>
    </source>
</reference>
<gene>
    <name evidence="2" type="ORF">FUSO3_12330</name>
</gene>
<dbReference type="EMBL" id="JAAC01000234">
    <property type="protein sequence ID" value="KDE60673.1"/>
    <property type="molecule type" value="Genomic_DNA"/>
</dbReference>
<evidence type="ECO:0000313" key="3">
    <source>
        <dbReference type="Proteomes" id="UP000027473"/>
    </source>
</evidence>
<organism evidence="2 3">
    <name type="scientific">Fusobacterium necrophorum BL</name>
    <dbReference type="NCBI Taxonomy" id="1441732"/>
    <lineage>
        <taxon>Bacteria</taxon>
        <taxon>Fusobacteriati</taxon>
        <taxon>Fusobacteriota</taxon>
        <taxon>Fusobacteriia</taxon>
        <taxon>Fusobacteriales</taxon>
        <taxon>Fusobacteriaceae</taxon>
        <taxon>Fusobacterium</taxon>
    </lineage>
</organism>
<evidence type="ECO:0000313" key="2">
    <source>
        <dbReference type="EMBL" id="KDE60673.1"/>
    </source>
</evidence>
<name>A0AB73BSZ8_9FUSO</name>
<dbReference type="SUPFAM" id="SSF50998">
    <property type="entry name" value="Quinoprotein alcohol dehydrogenase-like"/>
    <property type="match status" value="1"/>
</dbReference>
<dbReference type="InterPro" id="IPR011047">
    <property type="entry name" value="Quinoprotein_ADH-like_sf"/>
</dbReference>
<comment type="caution">
    <text evidence="2">The sequence shown here is derived from an EMBL/GenBank/DDBJ whole genome shotgun (WGS) entry which is preliminary data.</text>
</comment>
<evidence type="ECO:0000259" key="1">
    <source>
        <dbReference type="Pfam" id="PF13360"/>
    </source>
</evidence>
<dbReference type="InterPro" id="IPR015943">
    <property type="entry name" value="WD40/YVTN_repeat-like_dom_sf"/>
</dbReference>
<dbReference type="PANTHER" id="PTHR34512:SF30">
    <property type="entry name" value="OUTER MEMBRANE PROTEIN ASSEMBLY FACTOR BAMB"/>
    <property type="match status" value="1"/>
</dbReference>
<proteinExistence type="predicted"/>
<dbReference type="Proteomes" id="UP000027473">
    <property type="component" value="Unassembled WGS sequence"/>
</dbReference>
<feature type="domain" description="Pyrrolo-quinoline quinone repeat" evidence="1">
    <location>
        <begin position="67"/>
        <end position="163"/>
    </location>
</feature>
<dbReference type="PANTHER" id="PTHR34512">
    <property type="entry name" value="CELL SURFACE PROTEIN"/>
    <property type="match status" value="1"/>
</dbReference>
<dbReference type="InterPro" id="IPR002372">
    <property type="entry name" value="PQQ_rpt_dom"/>
</dbReference>
<dbReference type="Gene3D" id="2.130.10.10">
    <property type="entry name" value="YVTN repeat-like/Quinoprotein amine dehydrogenase"/>
    <property type="match status" value="1"/>
</dbReference>
<accession>A0AB73BSZ8</accession>
<dbReference type="Pfam" id="PF13360">
    <property type="entry name" value="PQQ_2"/>
    <property type="match status" value="1"/>
</dbReference>